<name>A0A7C9HJ00_9MICO</name>
<dbReference type="OrthoDB" id="9801824at2"/>
<keyword evidence="2" id="KW-1185">Reference proteome</keyword>
<proteinExistence type="predicted"/>
<gene>
    <name evidence="1" type="ORF">GLX25_13555</name>
</gene>
<dbReference type="Proteomes" id="UP000480122">
    <property type="component" value="Unassembled WGS sequence"/>
</dbReference>
<evidence type="ECO:0000313" key="1">
    <source>
        <dbReference type="EMBL" id="MUN08141.1"/>
    </source>
</evidence>
<dbReference type="AlphaFoldDB" id="A0A7C9HJ00"/>
<dbReference type="RefSeq" id="WP_155843005.1">
    <property type="nucleotide sequence ID" value="NZ_BAAAIA010000015.1"/>
</dbReference>
<accession>A0A7C9HJ00</accession>
<protein>
    <submittedName>
        <fullName evidence="1">Uncharacterized protein</fullName>
    </submittedName>
</protein>
<dbReference type="EMBL" id="WODA01000024">
    <property type="protein sequence ID" value="MUN08141.1"/>
    <property type="molecule type" value="Genomic_DNA"/>
</dbReference>
<sequence>MAGFLVDAAVVAYCRAFVPSKVRSTLDRHIEIPSAFADIHERIRAYRNTTVAHSQSEMSTTWPLVVTTAERPDRRRIWAPTISQWLPPDVTDEFERLVHAVLEDVEALAETLRLRLEDGLKGVDVLPAVGPLDFDLERNFSARTTRRAYPTRQKIFVTRHITAVPDEPDLPERTAAVD</sequence>
<reference evidence="1 2" key="1">
    <citation type="submission" date="2019-11" db="EMBL/GenBank/DDBJ databases">
        <title>Agromyces kandeliae sp. nov., isolated from mangrove soil.</title>
        <authorList>
            <person name="Wang R."/>
        </authorList>
    </citation>
    <scope>NUCLEOTIDE SEQUENCE [LARGE SCALE GENOMIC DNA]</scope>
    <source>
        <strain evidence="1 2">JCM 11431</strain>
    </source>
</reference>
<organism evidence="1 2">
    <name type="scientific">Agromyces luteolus</name>
    <dbReference type="NCBI Taxonomy" id="88373"/>
    <lineage>
        <taxon>Bacteria</taxon>
        <taxon>Bacillati</taxon>
        <taxon>Actinomycetota</taxon>
        <taxon>Actinomycetes</taxon>
        <taxon>Micrococcales</taxon>
        <taxon>Microbacteriaceae</taxon>
        <taxon>Agromyces</taxon>
    </lineage>
</organism>
<comment type="caution">
    <text evidence="1">The sequence shown here is derived from an EMBL/GenBank/DDBJ whole genome shotgun (WGS) entry which is preliminary data.</text>
</comment>
<evidence type="ECO:0000313" key="2">
    <source>
        <dbReference type="Proteomes" id="UP000480122"/>
    </source>
</evidence>